<dbReference type="HOGENOM" id="CLU_1012500_0_0_1"/>
<feature type="compositionally biased region" description="Low complexity" evidence="1">
    <location>
        <begin position="104"/>
        <end position="120"/>
    </location>
</feature>
<keyword evidence="3" id="KW-1185">Reference proteome</keyword>
<sequence>MGALARRRPRPRRRRSSPRPSPPPPPPPLRPRARTAQGGSTPAPASLAPHPSTCTPSSPHSSCFSACPLPSSFALSSSGGGTVPSWRRPSATAPGSHQLRARASTSPRSPSSTKPSSMPTVHIHKTRSGFRGTVSSRSLLRTSIHRIPPRQRPSTCPLRCPHPRQHGGDGGGRSPEHVHPTLRRTGRQSLLSGPPHTRLSRHACVSASSSPCLRRTRRNRRGMMRSRYRRSSWASLMCTCAVGPYRATRTVATNLGARRHLPSNTNGRGGADVRL</sequence>
<protein>
    <submittedName>
        <fullName evidence="2">Expressed protein</fullName>
    </submittedName>
</protein>
<reference evidence="2 3" key="1">
    <citation type="journal article" date="2010" name="Nat. Biotechnol.">
        <title>Genome sequence of the model mushroom Schizophyllum commune.</title>
        <authorList>
            <person name="Ohm R.A."/>
            <person name="de Jong J.F."/>
            <person name="Lugones L.G."/>
            <person name="Aerts A."/>
            <person name="Kothe E."/>
            <person name="Stajich J.E."/>
            <person name="de Vries R.P."/>
            <person name="Record E."/>
            <person name="Levasseur A."/>
            <person name="Baker S.E."/>
            <person name="Bartholomew K.A."/>
            <person name="Coutinho P.M."/>
            <person name="Erdmann S."/>
            <person name="Fowler T.J."/>
            <person name="Gathman A.C."/>
            <person name="Lombard V."/>
            <person name="Henrissat B."/>
            <person name="Knabe N."/>
            <person name="Kuees U."/>
            <person name="Lilly W.W."/>
            <person name="Lindquist E."/>
            <person name="Lucas S."/>
            <person name="Magnuson J.K."/>
            <person name="Piumi F."/>
            <person name="Raudaskoski M."/>
            <person name="Salamov A."/>
            <person name="Schmutz J."/>
            <person name="Schwarze F.W.M.R."/>
            <person name="vanKuyk P.A."/>
            <person name="Horton J.S."/>
            <person name="Grigoriev I.V."/>
            <person name="Woesten H.A.B."/>
        </authorList>
    </citation>
    <scope>NUCLEOTIDE SEQUENCE [LARGE SCALE GENOMIC DNA]</scope>
    <source>
        <strain evidence="3">H4-8 / FGSC 9210</strain>
    </source>
</reference>
<proteinExistence type="predicted"/>
<organism evidence="3">
    <name type="scientific">Schizophyllum commune (strain H4-8 / FGSC 9210)</name>
    <name type="common">Split gill fungus</name>
    <dbReference type="NCBI Taxonomy" id="578458"/>
    <lineage>
        <taxon>Eukaryota</taxon>
        <taxon>Fungi</taxon>
        <taxon>Dikarya</taxon>
        <taxon>Basidiomycota</taxon>
        <taxon>Agaricomycotina</taxon>
        <taxon>Agaricomycetes</taxon>
        <taxon>Agaricomycetidae</taxon>
        <taxon>Agaricales</taxon>
        <taxon>Schizophyllaceae</taxon>
        <taxon>Schizophyllum</taxon>
    </lineage>
</organism>
<feature type="region of interest" description="Disordered" evidence="1">
    <location>
        <begin position="1"/>
        <end position="205"/>
    </location>
</feature>
<feature type="compositionally biased region" description="Pro residues" evidence="1">
    <location>
        <begin position="19"/>
        <end position="30"/>
    </location>
</feature>
<dbReference type="RefSeq" id="XP_003032356.1">
    <property type="nucleotide sequence ID" value="XM_003032310.1"/>
</dbReference>
<feature type="compositionally biased region" description="Basic residues" evidence="1">
    <location>
        <begin position="1"/>
        <end position="17"/>
    </location>
</feature>
<dbReference type="GeneID" id="9589993"/>
<gene>
    <name evidence="2" type="ORF">SCHCODRAFT_82346</name>
</gene>
<dbReference type="EMBL" id="GL377306">
    <property type="protein sequence ID" value="EFI97453.1"/>
    <property type="molecule type" value="Genomic_DNA"/>
</dbReference>
<evidence type="ECO:0000313" key="3">
    <source>
        <dbReference type="Proteomes" id="UP000007431"/>
    </source>
</evidence>
<dbReference type="InParanoid" id="D8Q5Q8"/>
<dbReference type="AlphaFoldDB" id="D8Q5Q8"/>
<evidence type="ECO:0000256" key="1">
    <source>
        <dbReference type="SAM" id="MobiDB-lite"/>
    </source>
</evidence>
<evidence type="ECO:0000313" key="2">
    <source>
        <dbReference type="EMBL" id="EFI97453.1"/>
    </source>
</evidence>
<dbReference type="Proteomes" id="UP000007431">
    <property type="component" value="Unassembled WGS sequence"/>
</dbReference>
<name>D8Q5Q8_SCHCM</name>
<feature type="compositionally biased region" description="Low complexity" evidence="1">
    <location>
        <begin position="48"/>
        <end position="68"/>
    </location>
</feature>
<dbReference type="OrthoDB" id="10604160at2759"/>
<accession>D8Q5Q8</accession>
<dbReference type="KEGG" id="scm:SCHCO_02577906"/>
<dbReference type="OMA" id="MSHAGSF"/>
<dbReference type="VEuPathDB" id="FungiDB:SCHCODRAFT_02577906"/>